<reference evidence="6" key="1">
    <citation type="submission" date="2024-06" db="EMBL/GenBank/DDBJ databases">
        <title>Draft Genome Sequences of Epichloe bromicola Strains Isolated from Elymus ciliaris.</title>
        <authorList>
            <consortium name="Epichloe bromicola genome sequencing consortium"/>
            <person name="Miura A."/>
            <person name="Imano S."/>
            <person name="Ashida A."/>
            <person name="Sato I."/>
            <person name="Chiba S."/>
            <person name="Tanaka A."/>
            <person name="Camagna M."/>
            <person name="Takemoto D."/>
        </authorList>
    </citation>
    <scope>NUCLEOTIDE SEQUENCE [LARGE SCALE GENOMIC DNA]</scope>
    <source>
        <strain evidence="6">DP</strain>
    </source>
</reference>
<dbReference type="Gene3D" id="3.30.2350.20">
    <property type="entry name" value="TruD, catalytic domain"/>
    <property type="match status" value="2"/>
</dbReference>
<evidence type="ECO:0000313" key="6">
    <source>
        <dbReference type="Proteomes" id="UP001562357"/>
    </source>
</evidence>
<proteinExistence type="inferred from homology"/>
<dbReference type="InterPro" id="IPR001656">
    <property type="entry name" value="PsdUridine_synth_TruD"/>
</dbReference>
<evidence type="ECO:0000256" key="2">
    <source>
        <dbReference type="ARBA" id="ARBA00023235"/>
    </source>
</evidence>
<evidence type="ECO:0000259" key="4">
    <source>
        <dbReference type="PROSITE" id="PS50984"/>
    </source>
</evidence>
<dbReference type="PIRSF" id="PIRSF037016">
    <property type="entry name" value="Pseudouridin_synth_euk_prd"/>
    <property type="match status" value="1"/>
</dbReference>
<keyword evidence="2" id="KW-0413">Isomerase</keyword>
<feature type="compositionally biased region" description="Basic and acidic residues" evidence="3">
    <location>
        <begin position="668"/>
        <end position="679"/>
    </location>
</feature>
<feature type="compositionally biased region" description="Acidic residues" evidence="3">
    <location>
        <begin position="507"/>
        <end position="521"/>
    </location>
</feature>
<dbReference type="InterPro" id="IPR020103">
    <property type="entry name" value="PsdUridine_synth_cat_dom_sf"/>
</dbReference>
<evidence type="ECO:0000313" key="5">
    <source>
        <dbReference type="EMBL" id="GAB0138259.1"/>
    </source>
</evidence>
<protein>
    <recommendedName>
        <fullName evidence="4">TRUD domain-containing protein</fullName>
    </recommendedName>
</protein>
<comment type="caution">
    <text evidence="5">The sequence shown here is derived from an EMBL/GenBank/DDBJ whole genome shotgun (WGS) entry which is preliminary data.</text>
</comment>
<dbReference type="EMBL" id="BAAFGZ010000384">
    <property type="protein sequence ID" value="GAB0138259.1"/>
    <property type="molecule type" value="Genomic_DNA"/>
</dbReference>
<dbReference type="PANTHER" id="PTHR13326:SF21">
    <property type="entry name" value="PSEUDOURIDYLATE SYNTHASE PUS7L"/>
    <property type="match status" value="1"/>
</dbReference>
<dbReference type="PROSITE" id="PS50984">
    <property type="entry name" value="TRUD"/>
    <property type="match status" value="1"/>
</dbReference>
<evidence type="ECO:0000256" key="1">
    <source>
        <dbReference type="ARBA" id="ARBA00007953"/>
    </source>
</evidence>
<gene>
    <name evidence="5" type="primary">g6496</name>
    <name evidence="5" type="ORF">EsDP_00006496</name>
</gene>
<dbReference type="Proteomes" id="UP001562357">
    <property type="component" value="Unassembled WGS sequence"/>
</dbReference>
<dbReference type="SUPFAM" id="SSF55120">
    <property type="entry name" value="Pseudouridine synthase"/>
    <property type="match status" value="1"/>
</dbReference>
<sequence>MADKEHYNVRVGSSHAKSLGITHRTTPLARSWTGDMRVRFSDFQVNEIGENGSVIHLRTIGLENDNKKPAQSSQTPGASEPKEKPSNKDAHNAKSQDEPSVIEIAPEDITALENLSSQQFAQDLVQLFNGGNGPTGEKPKTATSETLDDKAKRAQLHGEVRRIFNSRLETTTGPEGAIVASYVAPRKNSKKSRGPRGRPDDEPIGQYLHFTLYKDNRDTMDAVSQISRLLRVKPQVIGYAGTKDRRASTTQRCSIRYQRKRAMAGLNGKLWGIATGDYEYSDSPIHLGQLLGNEFVITLKNCKMADDDMSLAPSERLALMKSNVESAMKHMASHGWINYFGHQRFGTHDVGTHQVGKLILRDDYEGAVNALLRYDAEIAAKAEAGQVPDEPSKRDEYLRHQACMLFQTGKDFDRAAKLIPRRYAGESCVLRHLTRSGKSSSRDFAGAVTHITRGLRSMYLHAYQSHVWNHAASLRYTLHGTTVVAGDLVIADAQSQPSATEVSRDQDGDEIINPADDEEEFAPPRARPLTEEEASSGKYTIHDIVLPSPGHDVIYPKNEIGEFYKDFMGLEENGSLDPLKMRRLRREFSLPGRYRKLMQRFLAEPSVQVRLYDDDTEQMHPTDMDLIKGQTNGHEGEGKRKRHHETDGHDGAGTKKAKVKVSGDDNDSVVKAEEPKDQVADSGQGASGASETEPTVEQAAEPAKIAVVVKFQLPSSAYATVTLRELMGDGDRTDLDERVAS</sequence>
<feature type="compositionally biased region" description="Basic residues" evidence="3">
    <location>
        <begin position="187"/>
        <end position="196"/>
    </location>
</feature>
<dbReference type="NCBIfam" id="TIGR00094">
    <property type="entry name" value="tRNA_TruD_broad"/>
    <property type="match status" value="1"/>
</dbReference>
<evidence type="ECO:0000256" key="3">
    <source>
        <dbReference type="SAM" id="MobiDB-lite"/>
    </source>
</evidence>
<feature type="region of interest" description="Disordered" evidence="3">
    <location>
        <begin position="619"/>
        <end position="699"/>
    </location>
</feature>
<feature type="region of interest" description="Disordered" evidence="3">
    <location>
        <begin position="62"/>
        <end position="101"/>
    </location>
</feature>
<keyword evidence="6" id="KW-1185">Reference proteome</keyword>
<dbReference type="PANTHER" id="PTHR13326">
    <property type="entry name" value="TRNA PSEUDOURIDINE SYNTHASE D"/>
    <property type="match status" value="1"/>
</dbReference>
<dbReference type="InterPro" id="IPR042214">
    <property type="entry name" value="TruD_catalytic"/>
</dbReference>
<name>A0ABQ0CXT4_9HYPO</name>
<feature type="region of interest" description="Disordered" evidence="3">
    <location>
        <begin position="495"/>
        <end position="525"/>
    </location>
</feature>
<organism evidence="5 6">
    <name type="scientific">Epichloe bromicola</name>
    <dbReference type="NCBI Taxonomy" id="79588"/>
    <lineage>
        <taxon>Eukaryota</taxon>
        <taxon>Fungi</taxon>
        <taxon>Dikarya</taxon>
        <taxon>Ascomycota</taxon>
        <taxon>Pezizomycotina</taxon>
        <taxon>Sordariomycetes</taxon>
        <taxon>Hypocreomycetidae</taxon>
        <taxon>Hypocreales</taxon>
        <taxon>Clavicipitaceae</taxon>
        <taxon>Epichloe</taxon>
    </lineage>
</organism>
<feature type="domain" description="TRUD" evidence="4">
    <location>
        <begin position="335"/>
        <end position="600"/>
    </location>
</feature>
<feature type="compositionally biased region" description="Basic and acidic residues" evidence="3">
    <location>
        <begin position="634"/>
        <end position="653"/>
    </location>
</feature>
<feature type="region of interest" description="Disordered" evidence="3">
    <location>
        <begin position="183"/>
        <end position="204"/>
    </location>
</feature>
<dbReference type="Pfam" id="PF01142">
    <property type="entry name" value="TruD"/>
    <property type="match status" value="1"/>
</dbReference>
<comment type="similarity">
    <text evidence="1">Belongs to the pseudouridine synthase TruD family.</text>
</comment>
<feature type="compositionally biased region" description="Basic and acidic residues" evidence="3">
    <location>
        <begin position="80"/>
        <end position="97"/>
    </location>
</feature>
<dbReference type="InterPro" id="IPR011760">
    <property type="entry name" value="PsdUridine_synth_TruD_insert"/>
</dbReference>
<accession>A0ABQ0CXT4</accession>
<dbReference type="CDD" id="cd02576">
    <property type="entry name" value="PseudoU_synth_ScPUS7"/>
    <property type="match status" value="1"/>
</dbReference>